<organism evidence="9 10">
    <name type="scientific">Paraherbaspirillum soli</name>
    <dbReference type="NCBI Taxonomy" id="631222"/>
    <lineage>
        <taxon>Bacteria</taxon>
        <taxon>Pseudomonadati</taxon>
        <taxon>Pseudomonadota</taxon>
        <taxon>Betaproteobacteria</taxon>
        <taxon>Burkholderiales</taxon>
        <taxon>Oxalobacteraceae</taxon>
        <taxon>Paraherbaspirillum</taxon>
    </lineage>
</organism>
<feature type="transmembrane region" description="Helical" evidence="7">
    <location>
        <begin position="403"/>
        <end position="421"/>
    </location>
</feature>
<dbReference type="PANTHER" id="PTHR43867:SF2">
    <property type="entry name" value="CELLULOSE SYNTHASE CATALYTIC SUBUNIT A [UDP-FORMING]"/>
    <property type="match status" value="1"/>
</dbReference>
<keyword evidence="5 7" id="KW-1133">Transmembrane helix</keyword>
<keyword evidence="2" id="KW-0328">Glycosyltransferase</keyword>
<keyword evidence="3 9" id="KW-0808">Transferase</keyword>
<evidence type="ECO:0000256" key="2">
    <source>
        <dbReference type="ARBA" id="ARBA00022676"/>
    </source>
</evidence>
<dbReference type="InterPro" id="IPR029044">
    <property type="entry name" value="Nucleotide-diphossugar_trans"/>
</dbReference>
<keyword evidence="6 7" id="KW-0472">Membrane</keyword>
<dbReference type="PANTHER" id="PTHR43867">
    <property type="entry name" value="CELLULOSE SYNTHASE CATALYTIC SUBUNIT A [UDP-FORMING]"/>
    <property type="match status" value="1"/>
</dbReference>
<feature type="transmembrane region" description="Helical" evidence="7">
    <location>
        <begin position="362"/>
        <end position="383"/>
    </location>
</feature>
<dbReference type="GO" id="GO:0016740">
    <property type="term" value="F:transferase activity"/>
    <property type="evidence" value="ECO:0007669"/>
    <property type="project" value="UniProtKB-KW"/>
</dbReference>
<keyword evidence="10" id="KW-1185">Reference proteome</keyword>
<feature type="domain" description="Glycosyltransferase 2-like" evidence="8">
    <location>
        <begin position="165"/>
        <end position="383"/>
    </location>
</feature>
<sequence>MISETDAIAILLVLTQCLMFVVGLIFLISGLDDLFIDLYFTVRSNYRNYFVLPKYAPMTEDNLRNTPEQPLAVLIPAWDEFAVIRPMLENTLRSLEYANYTIFVGTYPNDPQTQLEVEKVREKHKNVQRIVCPHDGPTNKADCLNWVYQGIKLYEKNKGINFQIFVMQDCEDVIHPLCYKLFNYLIPRKDMVQLPVQSLTGKWYKFTAGHYLDEFAQAHYKDMVVREALNHSIPAAGVGCAFSRRAFDTVAGSNNNQLFSINSLTEDYDFGFRLKVHGLSQIFVRFATTRLVMRKNFWSRKSRLVPTKEMVCVREYFPAAFGAAVRQKSRWVIGIALQGWANLGWAWDGGTKYMLFRDRKALITNLANMLGYLVLLIVVSLWLISWISPDAYRYPPLLEEGGFLWYLLLINGAFFMLRVFLRGFCVQRLYGWREAFLSVPRMAWGNVINFMATCRAIKLYSRYLRTGKLIAWDKTTHHYPSENELLSYRRKLGDLLLDARVITVEQLNSALQQQRQKQERLGKILEEMGCLSEEDIENALSRQ</sequence>
<gene>
    <name evidence="9" type="ORF">ACFPM8_01590</name>
</gene>
<dbReference type="InterPro" id="IPR037257">
    <property type="entry name" value="T2SS_E_N_sf"/>
</dbReference>
<dbReference type="Gene3D" id="3.90.550.10">
    <property type="entry name" value="Spore Coat Polysaccharide Biosynthesis Protein SpsA, Chain A"/>
    <property type="match status" value="1"/>
</dbReference>
<accession>A0ABW0M6Q7</accession>
<protein>
    <submittedName>
        <fullName evidence="9">Glycosyl transferase family protein</fullName>
    </submittedName>
</protein>
<dbReference type="Pfam" id="PF13632">
    <property type="entry name" value="Glyco_trans_2_3"/>
    <property type="match status" value="1"/>
</dbReference>
<evidence type="ECO:0000313" key="9">
    <source>
        <dbReference type="EMBL" id="MFC5472641.1"/>
    </source>
</evidence>
<name>A0ABW0M6Q7_9BURK</name>
<evidence type="ECO:0000256" key="6">
    <source>
        <dbReference type="ARBA" id="ARBA00023136"/>
    </source>
</evidence>
<proteinExistence type="predicted"/>
<dbReference type="Proteomes" id="UP001596045">
    <property type="component" value="Unassembled WGS sequence"/>
</dbReference>
<dbReference type="InterPro" id="IPR001173">
    <property type="entry name" value="Glyco_trans_2-like"/>
</dbReference>
<dbReference type="SUPFAM" id="SSF160246">
    <property type="entry name" value="EspE N-terminal domain-like"/>
    <property type="match status" value="1"/>
</dbReference>
<evidence type="ECO:0000256" key="3">
    <source>
        <dbReference type="ARBA" id="ARBA00022679"/>
    </source>
</evidence>
<evidence type="ECO:0000256" key="1">
    <source>
        <dbReference type="ARBA" id="ARBA00004141"/>
    </source>
</evidence>
<evidence type="ECO:0000256" key="5">
    <source>
        <dbReference type="ARBA" id="ARBA00022989"/>
    </source>
</evidence>
<dbReference type="NCBIfam" id="NF011305">
    <property type="entry name" value="PRK14716.1-3"/>
    <property type="match status" value="1"/>
</dbReference>
<evidence type="ECO:0000313" key="10">
    <source>
        <dbReference type="Proteomes" id="UP001596045"/>
    </source>
</evidence>
<evidence type="ECO:0000259" key="8">
    <source>
        <dbReference type="Pfam" id="PF13632"/>
    </source>
</evidence>
<dbReference type="EMBL" id="JBHSMT010000005">
    <property type="protein sequence ID" value="MFC5472641.1"/>
    <property type="molecule type" value="Genomic_DNA"/>
</dbReference>
<keyword evidence="4 7" id="KW-0812">Transmembrane</keyword>
<dbReference type="RefSeq" id="WP_378994270.1">
    <property type="nucleotide sequence ID" value="NZ_JBHSMT010000005.1"/>
</dbReference>
<comment type="subcellular location">
    <subcellularLocation>
        <location evidence="1">Membrane</location>
        <topology evidence="1">Multi-pass membrane protein</topology>
    </subcellularLocation>
</comment>
<comment type="caution">
    <text evidence="9">The sequence shown here is derived from an EMBL/GenBank/DDBJ whole genome shotgun (WGS) entry which is preliminary data.</text>
</comment>
<evidence type="ECO:0000256" key="4">
    <source>
        <dbReference type="ARBA" id="ARBA00022692"/>
    </source>
</evidence>
<reference evidence="10" key="1">
    <citation type="journal article" date="2019" name="Int. J. Syst. Evol. Microbiol.">
        <title>The Global Catalogue of Microorganisms (GCM) 10K type strain sequencing project: providing services to taxonomists for standard genome sequencing and annotation.</title>
        <authorList>
            <consortium name="The Broad Institute Genomics Platform"/>
            <consortium name="The Broad Institute Genome Sequencing Center for Infectious Disease"/>
            <person name="Wu L."/>
            <person name="Ma J."/>
        </authorList>
    </citation>
    <scope>NUCLEOTIDE SEQUENCE [LARGE SCALE GENOMIC DNA]</scope>
    <source>
        <strain evidence="10">JCM 17066</strain>
    </source>
</reference>
<feature type="transmembrane region" description="Helical" evidence="7">
    <location>
        <begin position="6"/>
        <end position="28"/>
    </location>
</feature>
<dbReference type="SUPFAM" id="SSF53448">
    <property type="entry name" value="Nucleotide-diphospho-sugar transferases"/>
    <property type="match status" value="1"/>
</dbReference>
<evidence type="ECO:0000256" key="7">
    <source>
        <dbReference type="SAM" id="Phobius"/>
    </source>
</evidence>
<dbReference type="NCBIfam" id="NF012033">
    <property type="entry name" value="PRK15489.1"/>
    <property type="match status" value="1"/>
</dbReference>
<dbReference type="InterPro" id="IPR050321">
    <property type="entry name" value="Glycosyltr_2/OpgH_subfam"/>
</dbReference>